<keyword evidence="1" id="KW-1133">Transmembrane helix</keyword>
<dbReference type="EMBL" id="JABDHM010000123">
    <property type="protein sequence ID" value="KAF5217718.1"/>
    <property type="molecule type" value="Genomic_DNA"/>
</dbReference>
<keyword evidence="1" id="KW-0812">Transmembrane</keyword>
<dbReference type="VEuPathDB" id="TriTrypDB:ECC02_006693"/>
<reference evidence="2 4" key="1">
    <citation type="journal article" date="2019" name="Genome Biol. Evol.">
        <title>Nanopore Sequencing Significantly Improves Genome Assembly of the Protozoan Parasite Trypanosoma cruzi.</title>
        <authorList>
            <person name="Diaz-Viraque F."/>
            <person name="Pita S."/>
            <person name="Greif G."/>
            <person name="de Souza R.C.M."/>
            <person name="Iraola G."/>
            <person name="Robello C."/>
        </authorList>
    </citation>
    <scope>NUCLEOTIDE SEQUENCE [LARGE SCALE GENOMIC DNA]</scope>
    <source>
        <strain evidence="2 4">Berenice</strain>
    </source>
</reference>
<protein>
    <submittedName>
        <fullName evidence="2">Uncharacterized protein</fullName>
    </submittedName>
</protein>
<evidence type="ECO:0000313" key="2">
    <source>
        <dbReference type="EMBL" id="KAF5217718.1"/>
    </source>
</evidence>
<reference evidence="2" key="2">
    <citation type="submission" date="2020-04" db="EMBL/GenBank/DDBJ databases">
        <authorList>
            <person name="Diaz Viraque F."/>
        </authorList>
    </citation>
    <scope>NUCLEOTIDE SEQUENCE</scope>
    <source>
        <strain evidence="2">Berenice</strain>
    </source>
</reference>
<keyword evidence="1" id="KW-0472">Membrane</keyword>
<dbReference type="EMBL" id="JABDHM010000054">
    <property type="protein sequence ID" value="KAF5220259.1"/>
    <property type="molecule type" value="Genomic_DNA"/>
</dbReference>
<feature type="transmembrane region" description="Helical" evidence="1">
    <location>
        <begin position="30"/>
        <end position="52"/>
    </location>
</feature>
<dbReference type="VEuPathDB" id="TriTrypDB:ECC02_009412"/>
<gene>
    <name evidence="3" type="ORF">ECC02_006693</name>
    <name evidence="2" type="ORF">ECC02_009412</name>
</gene>
<evidence type="ECO:0000313" key="4">
    <source>
        <dbReference type="Proteomes" id="UP000583944"/>
    </source>
</evidence>
<evidence type="ECO:0000256" key="1">
    <source>
        <dbReference type="SAM" id="Phobius"/>
    </source>
</evidence>
<accession>A0A7J6XV28</accession>
<sequence length="214" mass="23138">MCVLSVSQRWSSPFSFLSAFSEYTGRVTSITFLLLSAPSIVAVINPLLTAFASSPFLLPHTRESVPSASVHDSPLSPDSYTLRRPSSHAVIMMSFLSFHSTTEGSLQPPSDVPFDSVQLLASFEYMISETVFLSSFGASPFFVPSTGNTSVPSLVLIPDPPPPISCVKRLCSSAEKVPTSRWFSFHWILFSPPLSSLTFPCTSNNPQSSAPPPS</sequence>
<organism evidence="2 4">
    <name type="scientific">Trypanosoma cruzi</name>
    <dbReference type="NCBI Taxonomy" id="5693"/>
    <lineage>
        <taxon>Eukaryota</taxon>
        <taxon>Discoba</taxon>
        <taxon>Euglenozoa</taxon>
        <taxon>Kinetoplastea</taxon>
        <taxon>Metakinetoplastina</taxon>
        <taxon>Trypanosomatida</taxon>
        <taxon>Trypanosomatidae</taxon>
        <taxon>Trypanosoma</taxon>
        <taxon>Schizotrypanum</taxon>
    </lineage>
</organism>
<dbReference type="AlphaFoldDB" id="A0A7J6XV28"/>
<evidence type="ECO:0000313" key="3">
    <source>
        <dbReference type="EMBL" id="KAF5220259.1"/>
    </source>
</evidence>
<comment type="caution">
    <text evidence="2">The sequence shown here is derived from an EMBL/GenBank/DDBJ whole genome shotgun (WGS) entry which is preliminary data.</text>
</comment>
<proteinExistence type="predicted"/>
<name>A0A7J6XV28_TRYCR</name>
<dbReference type="Proteomes" id="UP000583944">
    <property type="component" value="Unassembled WGS sequence"/>
</dbReference>